<accession>S7VIZ5</accession>
<dbReference type="EMBL" id="ATNM01000052">
    <property type="protein sequence ID" value="EPR69951.1"/>
    <property type="molecule type" value="Genomic_DNA"/>
</dbReference>
<dbReference type="STRING" id="641524.ADICYQ_1147"/>
<evidence type="ECO:0000313" key="2">
    <source>
        <dbReference type="Proteomes" id="UP000014974"/>
    </source>
</evidence>
<gene>
    <name evidence="1" type="ORF">ADICYQ_1147</name>
</gene>
<protein>
    <submittedName>
        <fullName evidence="1">Uncharacterized protein</fullName>
    </submittedName>
</protein>
<dbReference type="Proteomes" id="UP000014974">
    <property type="component" value="Unassembled WGS sequence"/>
</dbReference>
<proteinExistence type="predicted"/>
<organism evidence="1 2">
    <name type="scientific">Cyclobacterium qasimii M12-11B</name>
    <dbReference type="NCBI Taxonomy" id="641524"/>
    <lineage>
        <taxon>Bacteria</taxon>
        <taxon>Pseudomonadati</taxon>
        <taxon>Bacteroidota</taxon>
        <taxon>Cytophagia</taxon>
        <taxon>Cytophagales</taxon>
        <taxon>Cyclobacteriaceae</taxon>
        <taxon>Cyclobacterium</taxon>
    </lineage>
</organism>
<comment type="caution">
    <text evidence="1">The sequence shown here is derived from an EMBL/GenBank/DDBJ whole genome shotgun (WGS) entry which is preliminary data.</text>
</comment>
<reference evidence="1 2" key="1">
    <citation type="journal article" date="2013" name="Genome Announc.">
        <title>Draft Genome Sequence of Cyclobacterium qasimii Strain M12-11BT, Isolated from Arctic Marine Sediment.</title>
        <authorList>
            <person name="Shivaji S."/>
            <person name="Ara S."/>
            <person name="Singh A."/>
            <person name="Kumar Pinnaka A."/>
        </authorList>
    </citation>
    <scope>NUCLEOTIDE SEQUENCE [LARGE SCALE GENOMIC DNA]</scope>
    <source>
        <strain evidence="1 2">M12-11B</strain>
    </source>
</reference>
<name>S7VIZ5_9BACT</name>
<dbReference type="AlphaFoldDB" id="S7VIZ5"/>
<sequence length="47" mass="5729">MQRFQGLPRTFVLIQFSELKNASIKYLIFARNHYRINKLKVWFVLSI</sequence>
<evidence type="ECO:0000313" key="1">
    <source>
        <dbReference type="EMBL" id="EPR69951.1"/>
    </source>
</evidence>